<evidence type="ECO:0000256" key="7">
    <source>
        <dbReference type="ARBA" id="ARBA00035140"/>
    </source>
</evidence>
<evidence type="ECO:0000256" key="3">
    <source>
        <dbReference type="ARBA" id="ARBA00022946"/>
    </source>
</evidence>
<evidence type="ECO:0000313" key="9">
    <source>
        <dbReference type="Proteomes" id="UP000799428"/>
    </source>
</evidence>
<evidence type="ECO:0000256" key="1">
    <source>
        <dbReference type="ARBA" id="ARBA00004173"/>
    </source>
</evidence>
<proteinExistence type="inferred from homology"/>
<reference evidence="8" key="1">
    <citation type="journal article" date="2020" name="Stud. Mycol.">
        <title>101 Dothideomycetes genomes: a test case for predicting lifestyles and emergence of pathogens.</title>
        <authorList>
            <person name="Haridas S."/>
            <person name="Albert R."/>
            <person name="Binder M."/>
            <person name="Bloem J."/>
            <person name="Labutti K."/>
            <person name="Salamov A."/>
            <person name="Andreopoulos B."/>
            <person name="Baker S."/>
            <person name="Barry K."/>
            <person name="Bills G."/>
            <person name="Bluhm B."/>
            <person name="Cannon C."/>
            <person name="Castanera R."/>
            <person name="Culley D."/>
            <person name="Daum C."/>
            <person name="Ezra D."/>
            <person name="Gonzalez J."/>
            <person name="Henrissat B."/>
            <person name="Kuo A."/>
            <person name="Liang C."/>
            <person name="Lipzen A."/>
            <person name="Lutzoni F."/>
            <person name="Magnuson J."/>
            <person name="Mondo S."/>
            <person name="Nolan M."/>
            <person name="Ohm R."/>
            <person name="Pangilinan J."/>
            <person name="Park H.-J."/>
            <person name="Ramirez L."/>
            <person name="Alfaro M."/>
            <person name="Sun H."/>
            <person name="Tritt A."/>
            <person name="Yoshinaga Y."/>
            <person name="Zwiers L.-H."/>
            <person name="Turgeon B."/>
            <person name="Goodwin S."/>
            <person name="Spatafora J."/>
            <person name="Crous P."/>
            <person name="Grigoriev I."/>
        </authorList>
    </citation>
    <scope>NUCLEOTIDE SEQUENCE</scope>
    <source>
        <strain evidence="8">CBS 279.74</strain>
    </source>
</reference>
<dbReference type="PANTHER" id="PTHR12810">
    <property type="entry name" value="MITOCHONDRIAL 28S RIBOSOMAL PROTEIN S29"/>
    <property type="match status" value="1"/>
</dbReference>
<comment type="subcellular location">
    <subcellularLocation>
        <location evidence="1">Mitochondrion</location>
    </subcellularLocation>
</comment>
<accession>A0A6G1K7G3</accession>
<comment type="similarity">
    <text evidence="2">Belongs to the mitochondrion-specific ribosomal protein mS29 family.</text>
</comment>
<keyword evidence="6" id="KW-0687">Ribonucleoprotein</keyword>
<dbReference type="InterPro" id="IPR019368">
    <property type="entry name" value="Ribosomal_mS29"/>
</dbReference>
<name>A0A6G1K7G3_9PLEO</name>
<evidence type="ECO:0000256" key="2">
    <source>
        <dbReference type="ARBA" id="ARBA00009863"/>
    </source>
</evidence>
<keyword evidence="9" id="KW-1185">Reference proteome</keyword>
<protein>
    <recommendedName>
        <fullName evidence="7">Small ribosomal subunit protein mS29</fullName>
    </recommendedName>
</protein>
<evidence type="ECO:0000256" key="4">
    <source>
        <dbReference type="ARBA" id="ARBA00022980"/>
    </source>
</evidence>
<evidence type="ECO:0000256" key="5">
    <source>
        <dbReference type="ARBA" id="ARBA00023128"/>
    </source>
</evidence>
<dbReference type="Proteomes" id="UP000799428">
    <property type="component" value="Unassembled WGS sequence"/>
</dbReference>
<dbReference type="GO" id="GO:0005763">
    <property type="term" value="C:mitochondrial small ribosomal subunit"/>
    <property type="evidence" value="ECO:0007669"/>
    <property type="project" value="TreeGrafter"/>
</dbReference>
<dbReference type="PANTHER" id="PTHR12810:SF0">
    <property type="entry name" value="SMALL RIBOSOMAL SUBUNIT PROTEIN MS29"/>
    <property type="match status" value="1"/>
</dbReference>
<evidence type="ECO:0000256" key="6">
    <source>
        <dbReference type="ARBA" id="ARBA00023274"/>
    </source>
</evidence>
<dbReference type="OrthoDB" id="274828at2759"/>
<dbReference type="Pfam" id="PF10236">
    <property type="entry name" value="DAP3"/>
    <property type="match status" value="1"/>
</dbReference>
<keyword evidence="4" id="KW-0689">Ribosomal protein</keyword>
<organism evidence="8 9">
    <name type="scientific">Pleomassaria siparia CBS 279.74</name>
    <dbReference type="NCBI Taxonomy" id="1314801"/>
    <lineage>
        <taxon>Eukaryota</taxon>
        <taxon>Fungi</taxon>
        <taxon>Dikarya</taxon>
        <taxon>Ascomycota</taxon>
        <taxon>Pezizomycotina</taxon>
        <taxon>Dothideomycetes</taxon>
        <taxon>Pleosporomycetidae</taxon>
        <taxon>Pleosporales</taxon>
        <taxon>Pleomassariaceae</taxon>
        <taxon>Pleomassaria</taxon>
    </lineage>
</organism>
<dbReference type="GO" id="GO:0003735">
    <property type="term" value="F:structural constituent of ribosome"/>
    <property type="evidence" value="ECO:0007669"/>
    <property type="project" value="TreeGrafter"/>
</dbReference>
<sequence>MPSSVCIRSISHLVRDRAAHTSIASRCLFAAPQSAGFSTSAARYALPSKKKTGTVAAPKRGVKSLNVKKGRKGVQVDTAKRPAQGERRALRKRIVLSNNNALEVPYLTDLEKTSALSKKNQGQVKGLPEEVVDSLRAVEAFKPTQGWSLFRRPATLIRKETVQLAALLKVAEGHVNSTEQAVEGREDGEAVDGAKEVAEVTAEEAVAVAVAEEGPKKTIRRVIVGEKMSGKSSLLLQGLALAFVRGWVVINLPDAQDIVNAHTAYAPLPESEPTQYTQDIYTANLLSQILKANKGFFSNTTPITTQPELGVPLPANTTLEQLVNIGINNPDISWPVFVALWAELTLPGRPPIMLGIDGLSHIMRNSEYFSADVKPIHAHDLTLIRHFIDHLSGKSSLPNGGMVLAAISKSNSPTSAALDFSISVAEARQARSGNLPTWNLYTKVDQRVMDVLKDIEVIKVGGLSKAEARALIEYYAASGMLRAKVDEPFVTEKWSLAGMGNVGELERATVRLRV</sequence>
<gene>
    <name evidence="8" type="ORF">K504DRAFT_482152</name>
</gene>
<evidence type="ECO:0000313" key="8">
    <source>
        <dbReference type="EMBL" id="KAF2708563.1"/>
    </source>
</evidence>
<keyword evidence="5" id="KW-0496">Mitochondrion</keyword>
<dbReference type="AlphaFoldDB" id="A0A6G1K7G3"/>
<dbReference type="EMBL" id="MU005771">
    <property type="protein sequence ID" value="KAF2708563.1"/>
    <property type="molecule type" value="Genomic_DNA"/>
</dbReference>
<keyword evidence="3" id="KW-0809">Transit peptide</keyword>